<feature type="binding site" evidence="4">
    <location>
        <position position="330"/>
    </location>
    <ligand>
        <name>S-adenosyl-L-methionine</name>
        <dbReference type="ChEBI" id="CHEBI:59789"/>
    </ligand>
</feature>
<dbReference type="Proteomes" id="UP000223913">
    <property type="component" value="Unassembled WGS sequence"/>
</dbReference>
<sequence>MGRRRKPTIYKDVTFTGIADKGQCVGRTPEGEVLFATKAAPGDVADVLVRRKKKGVPMGEVVEIHKYSADRTEPFCQHFNECGGCRWQHITYEAQVRHKETVVRDAFQRIAKVDVEQWYPILAAGRTTYYRNKLEFSFSDRAWMTKEELDSGKPRDPSGALGFHLPGRFDHIVDIKHCWLEDEPANALRLAIKAIANDQDLSFFNVRSRSGMMRQMVVRVATTGEVMLIVIFTQPDMDKIKRFLDTVIEQFPDLTSVFYGINDKANDSLYGVDMETYSGPGYIEEQLGHVRFRIGPQSFFQTNTHQGKALYDTVVEFADLKGTENVYDLYTGLGSIALYVADKCLQVVGIEEIEAAIEDAKVNAELNQIGNATFYAGDVKDILTAEFAQKHGKPDLLITDPPRAGMHPQVVSMLLELAAPKVVYVSCNPATQARDLQLLSEKYKVLKVKPVDMFPQTSHIENVALLALK</sequence>
<keyword evidence="1 4" id="KW-0489">Methyltransferase</keyword>
<dbReference type="SUPFAM" id="SSF53335">
    <property type="entry name" value="S-adenosyl-L-methionine-dependent methyltransferases"/>
    <property type="match status" value="1"/>
</dbReference>
<name>A0A2D0N3R8_FLAN2</name>
<evidence type="ECO:0000259" key="6">
    <source>
        <dbReference type="PROSITE" id="PS50926"/>
    </source>
</evidence>
<dbReference type="EMBL" id="PDUD01000034">
    <property type="protein sequence ID" value="PHN03087.1"/>
    <property type="molecule type" value="Genomic_DNA"/>
</dbReference>
<dbReference type="PANTHER" id="PTHR11061:SF30">
    <property type="entry name" value="TRNA (URACIL(54)-C(5))-METHYLTRANSFERASE"/>
    <property type="match status" value="1"/>
</dbReference>
<dbReference type="Gene3D" id="2.40.50.140">
    <property type="entry name" value="Nucleic acid-binding proteins"/>
    <property type="match status" value="1"/>
</dbReference>
<accession>A0A2D0N3R8</accession>
<evidence type="ECO:0000256" key="1">
    <source>
        <dbReference type="ARBA" id="ARBA00022603"/>
    </source>
</evidence>
<evidence type="ECO:0000313" key="7">
    <source>
        <dbReference type="EMBL" id="PHN03087.1"/>
    </source>
</evidence>
<dbReference type="Gene3D" id="3.40.50.150">
    <property type="entry name" value="Vaccinia Virus protein VP39"/>
    <property type="match status" value="1"/>
</dbReference>
<evidence type="ECO:0000256" key="3">
    <source>
        <dbReference type="ARBA" id="ARBA00022691"/>
    </source>
</evidence>
<dbReference type="PROSITE" id="PS51687">
    <property type="entry name" value="SAM_MT_RNA_M5U"/>
    <property type="match status" value="1"/>
</dbReference>
<dbReference type="InterPro" id="IPR029063">
    <property type="entry name" value="SAM-dependent_MTases_sf"/>
</dbReference>
<protein>
    <submittedName>
        <fullName evidence="7">23S rRNA (Uracil(1939)-C(5))-methyltransferase RlmD</fullName>
    </submittedName>
</protein>
<organism evidence="7 8">
    <name type="scientific">Flavilitoribacter nigricans (strain ATCC 23147 / DSM 23189 / NBRC 102662 / NCIMB 1420 / SS-2)</name>
    <name type="common">Lewinella nigricans</name>
    <dbReference type="NCBI Taxonomy" id="1122177"/>
    <lineage>
        <taxon>Bacteria</taxon>
        <taxon>Pseudomonadati</taxon>
        <taxon>Bacteroidota</taxon>
        <taxon>Saprospiria</taxon>
        <taxon>Saprospirales</taxon>
        <taxon>Lewinellaceae</taxon>
        <taxon>Flavilitoribacter</taxon>
    </lineage>
</organism>
<dbReference type="PROSITE" id="PS01231">
    <property type="entry name" value="TRMA_2"/>
    <property type="match status" value="1"/>
</dbReference>
<evidence type="ECO:0000256" key="2">
    <source>
        <dbReference type="ARBA" id="ARBA00022679"/>
    </source>
</evidence>
<keyword evidence="3 4" id="KW-0949">S-adenosyl-L-methionine</keyword>
<comment type="caution">
    <text evidence="7">The sequence shown here is derived from an EMBL/GenBank/DDBJ whole genome shotgun (WGS) entry which is preliminary data.</text>
</comment>
<dbReference type="InterPro" id="IPR012340">
    <property type="entry name" value="NA-bd_OB-fold"/>
</dbReference>
<comment type="similarity">
    <text evidence="4">Belongs to the class I-like SAM-binding methyltransferase superfamily. RNA M5U methyltransferase family.</text>
</comment>
<dbReference type="Pfam" id="PF01938">
    <property type="entry name" value="TRAM"/>
    <property type="match status" value="1"/>
</dbReference>
<dbReference type="InterPro" id="IPR030391">
    <property type="entry name" value="MeTrfase_TrmA_CS"/>
</dbReference>
<feature type="domain" description="TRAM" evidence="6">
    <location>
        <begin position="1"/>
        <end position="63"/>
    </location>
</feature>
<dbReference type="OrthoDB" id="9804590at2"/>
<gene>
    <name evidence="7" type="ORF">CRP01_28830</name>
</gene>
<dbReference type="InterPro" id="IPR010280">
    <property type="entry name" value="U5_MeTrfase_fam"/>
</dbReference>
<dbReference type="AlphaFoldDB" id="A0A2D0N3R8"/>
<feature type="active site" description="Nucleophile" evidence="4">
    <location>
        <position position="427"/>
    </location>
</feature>
<dbReference type="FunFam" id="3.40.50.150:FF:000009">
    <property type="entry name" value="23S rRNA (Uracil(1939)-C(5))-methyltransferase RlmD"/>
    <property type="match status" value="1"/>
</dbReference>
<dbReference type="InterPro" id="IPR002792">
    <property type="entry name" value="TRAM_dom"/>
</dbReference>
<dbReference type="PROSITE" id="PS50926">
    <property type="entry name" value="TRAM"/>
    <property type="match status" value="1"/>
</dbReference>
<dbReference type="NCBIfam" id="TIGR00479">
    <property type="entry name" value="rumA"/>
    <property type="match status" value="1"/>
</dbReference>
<dbReference type="RefSeq" id="WP_099153528.1">
    <property type="nucleotide sequence ID" value="NZ_PDUD01000034.1"/>
</dbReference>
<dbReference type="PANTHER" id="PTHR11061">
    <property type="entry name" value="RNA M5U METHYLTRANSFERASE"/>
    <property type="match status" value="1"/>
</dbReference>
<dbReference type="GO" id="GO:0070041">
    <property type="term" value="F:rRNA (uridine-C5-)-methyltransferase activity"/>
    <property type="evidence" value="ECO:0007669"/>
    <property type="project" value="TreeGrafter"/>
</dbReference>
<keyword evidence="8" id="KW-1185">Reference proteome</keyword>
<dbReference type="InterPro" id="IPR030390">
    <property type="entry name" value="MeTrfase_TrmA_AS"/>
</dbReference>
<feature type="active site" evidence="5">
    <location>
        <position position="427"/>
    </location>
</feature>
<evidence type="ECO:0000256" key="4">
    <source>
        <dbReference type="PROSITE-ProRule" id="PRU01024"/>
    </source>
</evidence>
<feature type="binding site" evidence="4">
    <location>
        <position position="351"/>
    </location>
    <ligand>
        <name>S-adenosyl-L-methionine</name>
        <dbReference type="ChEBI" id="CHEBI:59789"/>
    </ligand>
</feature>
<evidence type="ECO:0000313" key="8">
    <source>
        <dbReference type="Proteomes" id="UP000223913"/>
    </source>
</evidence>
<evidence type="ECO:0000256" key="5">
    <source>
        <dbReference type="PROSITE-ProRule" id="PRU10015"/>
    </source>
</evidence>
<proteinExistence type="inferred from homology"/>
<reference evidence="7 8" key="1">
    <citation type="submission" date="2017-10" db="EMBL/GenBank/DDBJ databases">
        <title>The draft genome sequence of Lewinella nigricans NBRC 102662.</title>
        <authorList>
            <person name="Wang K."/>
        </authorList>
    </citation>
    <scope>NUCLEOTIDE SEQUENCE [LARGE SCALE GENOMIC DNA]</scope>
    <source>
        <strain evidence="7 8">NBRC 102662</strain>
    </source>
</reference>
<dbReference type="GO" id="GO:0070475">
    <property type="term" value="P:rRNA base methylation"/>
    <property type="evidence" value="ECO:0007669"/>
    <property type="project" value="TreeGrafter"/>
</dbReference>
<dbReference type="PROSITE" id="PS01230">
    <property type="entry name" value="TRMA_1"/>
    <property type="match status" value="1"/>
</dbReference>
<dbReference type="CDD" id="cd02440">
    <property type="entry name" value="AdoMet_MTases"/>
    <property type="match status" value="1"/>
</dbReference>
<dbReference type="Pfam" id="PF05958">
    <property type="entry name" value="tRNA_U5-meth_tr"/>
    <property type="match status" value="1"/>
</dbReference>
<feature type="binding site" evidence="4">
    <location>
        <position position="400"/>
    </location>
    <ligand>
        <name>S-adenosyl-L-methionine</name>
        <dbReference type="ChEBI" id="CHEBI:59789"/>
    </ligand>
</feature>
<dbReference type="Gene3D" id="2.40.50.1070">
    <property type="match status" value="1"/>
</dbReference>
<keyword evidence="2 4" id="KW-0808">Transferase</keyword>
<feature type="binding site" evidence="4">
    <location>
        <position position="301"/>
    </location>
    <ligand>
        <name>S-adenosyl-L-methionine</name>
        <dbReference type="ChEBI" id="CHEBI:59789"/>
    </ligand>
</feature>